<dbReference type="SMART" id="SM00320">
    <property type="entry name" value="WD40"/>
    <property type="match status" value="6"/>
</dbReference>
<keyword evidence="1 3" id="KW-0853">WD repeat</keyword>
<organism evidence="6 7">
    <name type="scientific">Malassezia japonica</name>
    <dbReference type="NCBI Taxonomy" id="223818"/>
    <lineage>
        <taxon>Eukaryota</taxon>
        <taxon>Fungi</taxon>
        <taxon>Dikarya</taxon>
        <taxon>Basidiomycota</taxon>
        <taxon>Ustilaginomycotina</taxon>
        <taxon>Malasseziomycetes</taxon>
        <taxon>Malasseziales</taxon>
        <taxon>Malasseziaceae</taxon>
        <taxon>Malassezia</taxon>
    </lineage>
</organism>
<gene>
    <name evidence="6" type="ORF">MJAP1_002158</name>
</gene>
<dbReference type="InterPro" id="IPR020472">
    <property type="entry name" value="WD40_PAC1"/>
</dbReference>
<dbReference type="Pfam" id="PF12937">
    <property type="entry name" value="F-box-like"/>
    <property type="match status" value="1"/>
</dbReference>
<dbReference type="SUPFAM" id="SSF50978">
    <property type="entry name" value="WD40 repeat-like"/>
    <property type="match status" value="1"/>
</dbReference>
<dbReference type="PANTHER" id="PTHR22847">
    <property type="entry name" value="WD40 REPEAT PROTEIN"/>
    <property type="match status" value="1"/>
</dbReference>
<dbReference type="Gene3D" id="1.20.1280.50">
    <property type="match status" value="1"/>
</dbReference>
<dbReference type="InterPro" id="IPR001680">
    <property type="entry name" value="WD40_rpt"/>
</dbReference>
<feature type="repeat" description="WD" evidence="3">
    <location>
        <begin position="451"/>
        <end position="490"/>
    </location>
</feature>
<dbReference type="AlphaFoldDB" id="A0AAF0F6A7"/>
<evidence type="ECO:0000313" key="7">
    <source>
        <dbReference type="Proteomes" id="UP001217754"/>
    </source>
</evidence>
<dbReference type="PROSITE" id="PS50082">
    <property type="entry name" value="WD_REPEATS_2"/>
    <property type="match status" value="5"/>
</dbReference>
<accession>A0AAF0F6A7</accession>
<feature type="repeat" description="WD" evidence="3">
    <location>
        <begin position="411"/>
        <end position="450"/>
    </location>
</feature>
<feature type="repeat" description="WD" evidence="3">
    <location>
        <begin position="346"/>
        <end position="368"/>
    </location>
</feature>
<evidence type="ECO:0000256" key="3">
    <source>
        <dbReference type="PROSITE-ProRule" id="PRU00221"/>
    </source>
</evidence>
<dbReference type="RefSeq" id="XP_060122085.1">
    <property type="nucleotide sequence ID" value="XM_060266102.1"/>
</dbReference>
<protein>
    <recommendedName>
        <fullName evidence="5">F-box domain-containing protein</fullName>
    </recommendedName>
</protein>
<feature type="domain" description="F-box" evidence="5">
    <location>
        <begin position="73"/>
        <end position="120"/>
    </location>
</feature>
<dbReference type="PANTHER" id="PTHR22847:SF732">
    <property type="entry name" value="F-BOX DOMAIN-CONTAINING PROTEIN"/>
    <property type="match status" value="1"/>
</dbReference>
<dbReference type="PROSITE" id="PS00678">
    <property type="entry name" value="WD_REPEATS_1"/>
    <property type="match status" value="4"/>
</dbReference>
<keyword evidence="7" id="KW-1185">Reference proteome</keyword>
<dbReference type="GeneID" id="85225809"/>
<dbReference type="InterPro" id="IPR036047">
    <property type="entry name" value="F-box-like_dom_sf"/>
</dbReference>
<name>A0AAF0F6A7_9BASI</name>
<evidence type="ECO:0000313" key="6">
    <source>
        <dbReference type="EMBL" id="WFD39188.1"/>
    </source>
</evidence>
<dbReference type="GO" id="GO:1990234">
    <property type="term" value="C:transferase complex"/>
    <property type="evidence" value="ECO:0007669"/>
    <property type="project" value="UniProtKB-ARBA"/>
</dbReference>
<dbReference type="InterPro" id="IPR001810">
    <property type="entry name" value="F-box_dom"/>
</dbReference>
<dbReference type="CDD" id="cd00200">
    <property type="entry name" value="WD40"/>
    <property type="match status" value="1"/>
</dbReference>
<sequence>MEELDAGTSGWALLTPGGGSTPDGSHVSMDDALRQFSVASSEARLAFLEALLPQCSVRELSHLEALITPQLKVDFLQRFPMEVALQVLSYMDEPLALTRAAAVSKTWYRLANDEHIWGTMCVRHAYNTQAKLRWMLSSLLPLPSARPEPMAEEPPRLARRRSFFQLLTPSEGEGTYANECISLKEYFQLAYLTERNWLHSGHMLTQYASTDLADADPDPNRRLALTCCAMDANYIVVGMTTRTVYVFSARTGELIRTLNGHESGVWCLMLVSGSQTTPPALPGIKAADGMLRAFCDPTPSAQLSLSNDAHHGLSLLDAAEAAHLSTSGRDAAIGRTRGWGLTDTRLVSAGSDRFLRVWNMASGECEHVLRGHTSTIRCVQVLEGRPVAVTGSRDGTLRVWDIEQGHLMHVLAGHQHSVRCLDTAGNRVASGSYDFTCRIWDVDTGKCLHVLKGHHLQIYAIAFDGRYVVAGSSDSTVRVWDAESGVCLAVFQGYTHVVAQLQLHNDVLASGSGDGRVIVFSLKTFECLYRLCAHDSSVSTLQINDKFLVTGGADGLVKLWDAKTGRYLRQLCEPCETVCV</sequence>
<dbReference type="Pfam" id="PF00400">
    <property type="entry name" value="WD40"/>
    <property type="match status" value="5"/>
</dbReference>
<dbReference type="Proteomes" id="UP001217754">
    <property type="component" value="Chromosome 3"/>
</dbReference>
<evidence type="ECO:0000256" key="4">
    <source>
        <dbReference type="SAM" id="MobiDB-lite"/>
    </source>
</evidence>
<dbReference type="SUPFAM" id="SSF81383">
    <property type="entry name" value="F-box domain"/>
    <property type="match status" value="1"/>
</dbReference>
<dbReference type="PROSITE" id="PS50181">
    <property type="entry name" value="FBOX"/>
    <property type="match status" value="1"/>
</dbReference>
<reference evidence="6" key="1">
    <citation type="submission" date="2023-03" db="EMBL/GenBank/DDBJ databases">
        <title>Mating type loci evolution in Malassezia.</title>
        <authorList>
            <person name="Coelho M.A."/>
        </authorList>
    </citation>
    <scope>NUCLEOTIDE SEQUENCE</scope>
    <source>
        <strain evidence="6">CBS 9431</strain>
    </source>
</reference>
<dbReference type="PROSITE" id="PS50294">
    <property type="entry name" value="WD_REPEATS_REGION"/>
    <property type="match status" value="4"/>
</dbReference>
<evidence type="ECO:0000256" key="2">
    <source>
        <dbReference type="ARBA" id="ARBA00022737"/>
    </source>
</evidence>
<evidence type="ECO:0000256" key="1">
    <source>
        <dbReference type="ARBA" id="ARBA00022574"/>
    </source>
</evidence>
<feature type="repeat" description="WD" evidence="3">
    <location>
        <begin position="369"/>
        <end position="410"/>
    </location>
</feature>
<dbReference type="InterPro" id="IPR015943">
    <property type="entry name" value="WD40/YVTN_repeat-like_dom_sf"/>
</dbReference>
<proteinExistence type="predicted"/>
<keyword evidence="2" id="KW-0677">Repeat</keyword>
<feature type="repeat" description="WD" evidence="3">
    <location>
        <begin position="531"/>
        <end position="570"/>
    </location>
</feature>
<evidence type="ECO:0000259" key="5">
    <source>
        <dbReference type="PROSITE" id="PS50181"/>
    </source>
</evidence>
<dbReference type="InterPro" id="IPR036322">
    <property type="entry name" value="WD40_repeat_dom_sf"/>
</dbReference>
<dbReference type="EMBL" id="CP119960">
    <property type="protein sequence ID" value="WFD39188.1"/>
    <property type="molecule type" value="Genomic_DNA"/>
</dbReference>
<dbReference type="InterPro" id="IPR019775">
    <property type="entry name" value="WD40_repeat_CS"/>
</dbReference>
<dbReference type="PRINTS" id="PR00320">
    <property type="entry name" value="GPROTEINBRPT"/>
</dbReference>
<dbReference type="Gene3D" id="2.130.10.10">
    <property type="entry name" value="YVTN repeat-like/Quinoprotein amine dehydrogenase"/>
    <property type="match status" value="1"/>
</dbReference>
<feature type="region of interest" description="Disordered" evidence="4">
    <location>
        <begin position="1"/>
        <end position="25"/>
    </location>
</feature>